<dbReference type="SUPFAM" id="SSF53335">
    <property type="entry name" value="S-adenosyl-L-methionine-dependent methyltransferases"/>
    <property type="match status" value="1"/>
</dbReference>
<dbReference type="EC" id="2.1.1.33" evidence="7"/>
<evidence type="ECO:0000256" key="1">
    <source>
        <dbReference type="ARBA" id="ARBA00000142"/>
    </source>
</evidence>
<proteinExistence type="inferred from homology"/>
<evidence type="ECO:0000256" key="2">
    <source>
        <dbReference type="ARBA" id="ARBA00003015"/>
    </source>
</evidence>
<comment type="caution">
    <text evidence="7">Lacks conserved residue(s) required for the propagation of feature annotation.</text>
</comment>
<comment type="function">
    <text evidence="2 7">Catalyzes the formation of N(7)-methylguanine at position 46 (m7G46) in tRNA.</text>
</comment>
<evidence type="ECO:0000256" key="4">
    <source>
        <dbReference type="ARBA" id="ARBA00022679"/>
    </source>
</evidence>
<feature type="binding site" evidence="7">
    <location>
        <position position="35"/>
    </location>
    <ligand>
        <name>S-adenosyl-L-methionine</name>
        <dbReference type="ChEBI" id="CHEBI:59789"/>
    </ligand>
</feature>
<dbReference type="InterPro" id="IPR029063">
    <property type="entry name" value="SAM-dependent_MTases_sf"/>
</dbReference>
<dbReference type="AlphaFoldDB" id="A0A2P7MV75"/>
<keyword evidence="9" id="KW-1185">Reference proteome</keyword>
<comment type="caution">
    <text evidence="8">The sequence shown here is derived from an EMBL/GenBank/DDBJ whole genome shotgun (WGS) entry which is preliminary data.</text>
</comment>
<evidence type="ECO:0000256" key="6">
    <source>
        <dbReference type="ARBA" id="ARBA00022694"/>
    </source>
</evidence>
<protein>
    <recommendedName>
        <fullName evidence="7">tRNA (guanine-N(7)-)-methyltransferase</fullName>
        <ecNumber evidence="7">2.1.1.33</ecNumber>
    </recommendedName>
    <alternativeName>
        <fullName evidence="7">tRNA (guanine(46)-N(7))-methyltransferase</fullName>
    </alternativeName>
    <alternativeName>
        <fullName evidence="7">tRNA(m7G46)-methyltransferase</fullName>
    </alternativeName>
</protein>
<comment type="pathway">
    <text evidence="7">tRNA modification; N(7)-methylguanine-tRNA biosynthesis.</text>
</comment>
<dbReference type="InterPro" id="IPR055361">
    <property type="entry name" value="tRNA_methyltr_TrmB_bact"/>
</dbReference>
<evidence type="ECO:0000313" key="8">
    <source>
        <dbReference type="EMBL" id="PSJ05075.1"/>
    </source>
</evidence>
<feature type="binding site" evidence="7">
    <location>
        <position position="149"/>
    </location>
    <ligand>
        <name>substrate</name>
    </ligand>
</feature>
<dbReference type="Proteomes" id="UP000243002">
    <property type="component" value="Unassembled WGS sequence"/>
</dbReference>
<dbReference type="GO" id="GO:0008176">
    <property type="term" value="F:tRNA (guanine(46)-N7)-methyltransferase activity"/>
    <property type="evidence" value="ECO:0007669"/>
    <property type="project" value="UniProtKB-UniRule"/>
</dbReference>
<evidence type="ECO:0000256" key="7">
    <source>
        <dbReference type="HAMAP-Rule" id="MF_01057"/>
    </source>
</evidence>
<keyword evidence="3 7" id="KW-0489">Methyltransferase</keyword>
<dbReference type="RefSeq" id="WP_106632334.1">
    <property type="nucleotide sequence ID" value="NZ_PXXO01000008.1"/>
</dbReference>
<feature type="binding site" evidence="7">
    <location>
        <position position="117"/>
    </location>
    <ligand>
        <name>substrate</name>
    </ligand>
</feature>
<reference evidence="8 9" key="1">
    <citation type="journal article" date="2018" name="Environ. Microbiol.">
        <title>Ecological and genomic features of two widespread freshwater picocyanobacteria.</title>
        <authorList>
            <person name="Cabello-Yeves P.J."/>
            <person name="Picazo A."/>
            <person name="Camacho A."/>
            <person name="Callieri C."/>
            <person name="Rosselli R."/>
            <person name="Roda-Garcia J.J."/>
            <person name="Coutinho F.H."/>
            <person name="Rodriguez-Valera F."/>
        </authorList>
    </citation>
    <scope>NUCLEOTIDE SEQUENCE [LARGE SCALE GENOMIC DNA]</scope>
    <source>
        <strain evidence="8 9">Tous</strain>
    </source>
</reference>
<dbReference type="InterPro" id="IPR003358">
    <property type="entry name" value="tRNA_(Gua-N-7)_MeTrfase_Trmb"/>
</dbReference>
<sequence length="229" mass="25705">MRQHVNPLSRFFQLPRPLPPPAELFSQPDLPLHLDIGCARGRFLLALAQHQPNCNYLGVEIRRPLVDAAEADRQALGLGNLHYLFCNANISLQDWLVALPAGLLQRVTIQFPDPWFKQKHQKRRVLQPALLAALAEALGPGRELFIQSDVLAVITPMVQLIEASGGFDRPAAYGRPWRAGNPLAVPTERETYVLSQGLPVYRVLYQRNDRNLEGLTNLEDQLEAVDNRA</sequence>
<comment type="similarity">
    <text evidence="7">Belongs to the class I-like SAM-binding methyltransferase superfamily. TrmB family.</text>
</comment>
<organism evidence="8 9">
    <name type="scientific">Cyanobium usitatum str. Tous</name>
    <dbReference type="NCBI Taxonomy" id="2116684"/>
    <lineage>
        <taxon>Bacteria</taxon>
        <taxon>Bacillati</taxon>
        <taxon>Cyanobacteriota</taxon>
        <taxon>Cyanophyceae</taxon>
        <taxon>Synechococcales</taxon>
        <taxon>Prochlorococcaceae</taxon>
        <taxon>Cyanobium</taxon>
    </lineage>
</organism>
<dbReference type="PROSITE" id="PS51625">
    <property type="entry name" value="SAM_MT_TRMB"/>
    <property type="match status" value="1"/>
</dbReference>
<name>A0A2P7MV75_9CYAN</name>
<dbReference type="Gene3D" id="3.40.50.150">
    <property type="entry name" value="Vaccinia Virus protein VP39"/>
    <property type="match status" value="1"/>
</dbReference>
<dbReference type="GO" id="GO:0043527">
    <property type="term" value="C:tRNA methyltransferase complex"/>
    <property type="evidence" value="ECO:0007669"/>
    <property type="project" value="TreeGrafter"/>
</dbReference>
<keyword evidence="5 7" id="KW-0949">S-adenosyl-L-methionine</keyword>
<evidence type="ECO:0000256" key="3">
    <source>
        <dbReference type="ARBA" id="ARBA00022603"/>
    </source>
</evidence>
<feature type="binding site" evidence="7">
    <location>
        <position position="87"/>
    </location>
    <ligand>
        <name>S-adenosyl-L-methionine</name>
        <dbReference type="ChEBI" id="CHEBI:59789"/>
    </ligand>
</feature>
<evidence type="ECO:0000313" key="9">
    <source>
        <dbReference type="Proteomes" id="UP000243002"/>
    </source>
</evidence>
<dbReference type="OrthoDB" id="9802090at2"/>
<dbReference type="NCBIfam" id="TIGR00091">
    <property type="entry name" value="tRNA (guanosine(46)-N7)-methyltransferase TrmB"/>
    <property type="match status" value="1"/>
</dbReference>
<accession>A0A2P7MV75</accession>
<evidence type="ECO:0000256" key="5">
    <source>
        <dbReference type="ARBA" id="ARBA00022691"/>
    </source>
</evidence>
<dbReference type="PANTHER" id="PTHR23417:SF21">
    <property type="entry name" value="TRNA (GUANINE-N(7)-)-METHYLTRANSFERASE"/>
    <property type="match status" value="1"/>
</dbReference>
<dbReference type="CDD" id="cd02440">
    <property type="entry name" value="AdoMet_MTases"/>
    <property type="match status" value="1"/>
</dbReference>
<feature type="binding site" evidence="7">
    <location>
        <position position="60"/>
    </location>
    <ligand>
        <name>S-adenosyl-L-methionine</name>
        <dbReference type="ChEBI" id="CHEBI:59789"/>
    </ligand>
</feature>
<feature type="binding site" evidence="7">
    <location>
        <position position="113"/>
    </location>
    <ligand>
        <name>S-adenosyl-L-methionine</name>
        <dbReference type="ChEBI" id="CHEBI:59789"/>
    </ligand>
</feature>
<dbReference type="Pfam" id="PF02390">
    <property type="entry name" value="Methyltransf_4"/>
    <property type="match status" value="1"/>
</dbReference>
<dbReference type="UniPathway" id="UPA00989"/>
<dbReference type="PANTHER" id="PTHR23417">
    <property type="entry name" value="3-DEOXY-D-MANNO-OCTULOSONIC-ACID TRANSFERASE/TRNA GUANINE-N 7 - -METHYLTRANSFERASE"/>
    <property type="match status" value="1"/>
</dbReference>
<dbReference type="HAMAP" id="MF_01057">
    <property type="entry name" value="tRNA_methyltr_TrmB"/>
    <property type="match status" value="1"/>
</dbReference>
<keyword evidence="6 7" id="KW-0819">tRNA processing</keyword>
<gene>
    <name evidence="7" type="primary">trmB</name>
    <name evidence="8" type="ORF">C7K55_08490</name>
</gene>
<keyword evidence="4 7" id="KW-0808">Transferase</keyword>
<dbReference type="EMBL" id="PXXO01000008">
    <property type="protein sequence ID" value="PSJ05075.1"/>
    <property type="molecule type" value="Genomic_DNA"/>
</dbReference>
<comment type="catalytic activity">
    <reaction evidence="1 7">
        <text>guanosine(46) in tRNA + S-adenosyl-L-methionine = N(7)-methylguanosine(46) in tRNA + S-adenosyl-L-homocysteine</text>
        <dbReference type="Rhea" id="RHEA:42708"/>
        <dbReference type="Rhea" id="RHEA-COMP:10188"/>
        <dbReference type="Rhea" id="RHEA-COMP:10189"/>
        <dbReference type="ChEBI" id="CHEBI:57856"/>
        <dbReference type="ChEBI" id="CHEBI:59789"/>
        <dbReference type="ChEBI" id="CHEBI:74269"/>
        <dbReference type="ChEBI" id="CHEBI:74480"/>
        <dbReference type="EC" id="2.1.1.33"/>
    </reaction>
</comment>